<feature type="domain" description="UDP-N-acetylglucosamine 2-epimerase" evidence="5">
    <location>
        <begin position="29"/>
        <end position="357"/>
    </location>
</feature>
<dbReference type="PANTHER" id="PTHR43174">
    <property type="entry name" value="UDP-N-ACETYLGLUCOSAMINE 2-EPIMERASE"/>
    <property type="match status" value="1"/>
</dbReference>
<evidence type="ECO:0000313" key="6">
    <source>
        <dbReference type="EMBL" id="ACI16901.1"/>
    </source>
</evidence>
<dbReference type="eggNOG" id="COG0381">
    <property type="taxonomic scope" value="Bacteria"/>
</dbReference>
<dbReference type="EC" id="5.1.3.14" evidence="3"/>
<name>B5Y8G9_COPPD</name>
<dbReference type="Pfam" id="PF02350">
    <property type="entry name" value="Epimerase_2"/>
    <property type="match status" value="1"/>
</dbReference>
<accession>B5Y8G9</accession>
<keyword evidence="7" id="KW-1185">Reference proteome</keyword>
<dbReference type="RefSeq" id="WP_012543553.1">
    <property type="nucleotide sequence ID" value="NC_011295.1"/>
</dbReference>
<dbReference type="GO" id="GO:0008761">
    <property type="term" value="F:UDP-N-acetylglucosamine 2-epimerase activity"/>
    <property type="evidence" value="ECO:0007669"/>
    <property type="project" value="UniProtKB-EC"/>
</dbReference>
<dbReference type="Gene3D" id="3.40.50.2000">
    <property type="entry name" value="Glycogen Phosphorylase B"/>
    <property type="match status" value="2"/>
</dbReference>
<proteinExistence type="inferred from homology"/>
<dbReference type="PANTHER" id="PTHR43174:SF2">
    <property type="entry name" value="UDP-N-ACETYLGLUCOSAMINE 2-EPIMERASE"/>
    <property type="match status" value="1"/>
</dbReference>
<dbReference type="InterPro" id="IPR029767">
    <property type="entry name" value="WecB-like"/>
</dbReference>
<evidence type="ECO:0000313" key="7">
    <source>
        <dbReference type="Proteomes" id="UP000001732"/>
    </source>
</evidence>
<keyword evidence="1 4" id="KW-0413">Isomerase</keyword>
<sequence length="376" mass="42569">MGKLKKKIGLVVGTRPEAIKMAPVYLTLREFFEVDFIATGQHREMFYQGLSPFGIKPTVDLMIMEESQSLESVLSKSVTGLSTLFKEQKYDLVLVHGDTTTTLGGALASFYNRIPCAHVEAGLRTGDLSYPYPEEANRVLTDDLCDILYPPTQLSWENLEREGLGSKDCLVTGNTVIDALMIIQNKWGIETTKKENLVVVTAHRRENWGSPLEEICHAIKDLALEFTDYRFVFPVHLNPAVRKTVFGILQDVDNVELTDPLEYDEFLRLLSRAKVALSDSGGIQEEGPHFGVPVVLLRHVTERPEGIPRKMVFLAGPDEEKIKEYFHFVVQNRWWEYVMNQSNPYGDGRASERIACHLASRFGLSNVVIPRFEEVF</sequence>
<dbReference type="KEGG" id="cpo:COPRO5265_0718"/>
<evidence type="ECO:0000256" key="2">
    <source>
        <dbReference type="ARBA" id="ARBA00038209"/>
    </source>
</evidence>
<evidence type="ECO:0000256" key="1">
    <source>
        <dbReference type="ARBA" id="ARBA00023235"/>
    </source>
</evidence>
<dbReference type="Proteomes" id="UP000001732">
    <property type="component" value="Chromosome"/>
</dbReference>
<comment type="similarity">
    <text evidence="2 4">Belongs to the UDP-N-acetylglucosamine 2-epimerase family.</text>
</comment>
<dbReference type="CDD" id="cd03786">
    <property type="entry name" value="GTB_UDP-GlcNAc_2-Epimerase"/>
    <property type="match status" value="1"/>
</dbReference>
<evidence type="ECO:0000259" key="5">
    <source>
        <dbReference type="Pfam" id="PF02350"/>
    </source>
</evidence>
<dbReference type="InterPro" id="IPR003331">
    <property type="entry name" value="UDP_GlcNAc_Epimerase_2_dom"/>
</dbReference>
<dbReference type="AlphaFoldDB" id="B5Y8G9"/>
<dbReference type="NCBIfam" id="TIGR00236">
    <property type="entry name" value="wecB"/>
    <property type="match status" value="1"/>
</dbReference>
<dbReference type="STRING" id="309798.COPRO5265_0718"/>
<gene>
    <name evidence="6" type="ordered locus">COPRO5265_0718</name>
</gene>
<organism evidence="6 7">
    <name type="scientific">Coprothermobacter proteolyticus (strain ATCC 35245 / DSM 5265 / OCM 4 / BT)</name>
    <dbReference type="NCBI Taxonomy" id="309798"/>
    <lineage>
        <taxon>Bacteria</taxon>
        <taxon>Pseudomonadati</taxon>
        <taxon>Coprothermobacterota</taxon>
        <taxon>Coprothermobacteria</taxon>
        <taxon>Coprothermobacterales</taxon>
        <taxon>Coprothermobacteraceae</taxon>
        <taxon>Coprothermobacter</taxon>
    </lineage>
</organism>
<dbReference type="OrthoDB" id="9803238at2"/>
<dbReference type="SUPFAM" id="SSF53756">
    <property type="entry name" value="UDP-Glycosyltransferase/glycogen phosphorylase"/>
    <property type="match status" value="1"/>
</dbReference>
<protein>
    <recommendedName>
        <fullName evidence="3">UDP-N-acetylglucosamine 2-epimerase (non-hydrolyzing)</fullName>
        <ecNumber evidence="3">5.1.3.14</ecNumber>
    </recommendedName>
</protein>
<evidence type="ECO:0000256" key="3">
    <source>
        <dbReference type="ARBA" id="ARBA00038858"/>
    </source>
</evidence>
<reference evidence="6 7" key="2">
    <citation type="journal article" date="2014" name="Genome Announc.">
        <title>Complete Genome Sequence of Coprothermobacter proteolyticus DSM 5265.</title>
        <authorList>
            <person name="Alexiev A."/>
            <person name="Coil D.A."/>
            <person name="Badger J.H."/>
            <person name="Enticknap J."/>
            <person name="Ward N."/>
            <person name="Robb F.T."/>
            <person name="Eisen J.A."/>
        </authorList>
    </citation>
    <scope>NUCLEOTIDE SEQUENCE [LARGE SCALE GENOMIC DNA]</scope>
    <source>
        <strain evidence="7">ATCC 35245 / DSM 5265 / OCM 4 / BT</strain>
    </source>
</reference>
<reference evidence="7" key="1">
    <citation type="submission" date="2008-08" db="EMBL/GenBank/DDBJ databases">
        <title>The complete genome sequence of Coprothermobacter proteolyticus strain ATCC 5245 / DSM 5265 / BT.</title>
        <authorList>
            <person name="Dodson R.J."/>
            <person name="Durkin A.S."/>
            <person name="Wu M."/>
            <person name="Eisen J."/>
            <person name="Sutton G."/>
        </authorList>
    </citation>
    <scope>NUCLEOTIDE SEQUENCE [LARGE SCALE GENOMIC DNA]</scope>
    <source>
        <strain evidence="7">ATCC 35245 / DSM 5265 / OCM 4 / BT</strain>
    </source>
</reference>
<evidence type="ECO:0000256" key="4">
    <source>
        <dbReference type="RuleBase" id="RU003513"/>
    </source>
</evidence>
<dbReference type="EMBL" id="CP001145">
    <property type="protein sequence ID" value="ACI16901.1"/>
    <property type="molecule type" value="Genomic_DNA"/>
</dbReference>